<reference evidence="18" key="1">
    <citation type="submission" date="2015-09" db="EMBL/GenBank/DDBJ databases">
        <title>Prevalence of NDMs in South Africa.</title>
        <authorList>
            <person name="Osei Sekyere J."/>
            <person name="Govinden U."/>
            <person name="Essack S."/>
            <person name="Haldorsen B."/>
            <person name="Samuelsen O."/>
            <person name="Aasnaes B."/>
            <person name="Sundsfjord A."/>
        </authorList>
    </citation>
    <scope>NUCLEOTIDE SEQUENCE [LARGE SCALE GENOMIC DNA]</scope>
    <source>
        <strain evidence="18">ST62:944112508</strain>
    </source>
</reference>
<dbReference type="PROSITE" id="PS51098">
    <property type="entry name" value="PTS_EIIB_TYPE_1"/>
    <property type="match status" value="1"/>
</dbReference>
<feature type="transmembrane region" description="Helical" evidence="12">
    <location>
        <begin position="62"/>
        <end position="85"/>
    </location>
</feature>
<dbReference type="GO" id="GO:0005886">
    <property type="term" value="C:plasma membrane"/>
    <property type="evidence" value="ECO:0007669"/>
    <property type="project" value="UniProtKB-SubCell"/>
</dbReference>
<dbReference type="GO" id="GO:0009401">
    <property type="term" value="P:phosphoenolpyruvate-dependent sugar phosphotransferase system"/>
    <property type="evidence" value="ECO:0007669"/>
    <property type="project" value="UniProtKB-KW"/>
</dbReference>
<dbReference type="PROSITE" id="PS51103">
    <property type="entry name" value="PTS_EIIC_TYPE_1"/>
    <property type="match status" value="1"/>
</dbReference>
<reference evidence="16" key="3">
    <citation type="journal article" date="2018" name="Genome Biol.">
        <title>SKESA: strategic k-mer extension for scrupulous assemblies.</title>
        <authorList>
            <person name="Souvorov A."/>
            <person name="Agarwala R."/>
            <person name="Lipman D.J."/>
        </authorList>
    </citation>
    <scope>NUCLEOTIDE SEQUENCE</scope>
    <source>
        <strain evidence="16">O50</strain>
    </source>
</reference>
<keyword evidence="6" id="KW-0598">Phosphotransferase system</keyword>
<dbReference type="FunFam" id="3.30.1360.60:FF:000001">
    <property type="entry name" value="PTS system glucose-specific IIBC component PtsG"/>
    <property type="match status" value="1"/>
</dbReference>
<dbReference type="NCBIfam" id="TIGR00826">
    <property type="entry name" value="EIIB_glc"/>
    <property type="match status" value="1"/>
</dbReference>
<dbReference type="InterPro" id="IPR003352">
    <property type="entry name" value="PTS_EIIC"/>
</dbReference>
<dbReference type="GO" id="GO:0090563">
    <property type="term" value="F:protein-phosphocysteine-sugar phosphotransferase activity"/>
    <property type="evidence" value="ECO:0007669"/>
    <property type="project" value="TreeGrafter"/>
</dbReference>
<reference evidence="16" key="4">
    <citation type="submission" date="2020-09" db="EMBL/GenBank/DDBJ databases">
        <authorList>
            <consortium name="NCBI Pathogen Detection Project"/>
        </authorList>
    </citation>
    <scope>NUCLEOTIDE SEQUENCE</scope>
    <source>
        <strain evidence="16">O50</strain>
    </source>
</reference>
<keyword evidence="8" id="KW-0418">Kinase</keyword>
<feature type="transmembrane region" description="Helical" evidence="12">
    <location>
        <begin position="312"/>
        <end position="329"/>
    </location>
</feature>
<dbReference type="PROSITE" id="PS01035">
    <property type="entry name" value="PTS_EIIB_TYPE_1_CYS"/>
    <property type="match status" value="1"/>
</dbReference>
<dbReference type="InterPro" id="IPR036878">
    <property type="entry name" value="Glu_permease_IIB"/>
</dbReference>
<gene>
    <name evidence="17" type="ORF">AN672_20235</name>
    <name evidence="15" type="ORF">I9Y29_005005</name>
    <name evidence="16" type="ORF">I9Y29_005873</name>
</gene>
<dbReference type="InterPro" id="IPR001996">
    <property type="entry name" value="PTS_IIB_1"/>
</dbReference>
<dbReference type="Pfam" id="PF00367">
    <property type="entry name" value="PTS_EIIB"/>
    <property type="match status" value="1"/>
</dbReference>
<dbReference type="Proteomes" id="UP000050520">
    <property type="component" value="Unassembled WGS sequence"/>
</dbReference>
<evidence type="ECO:0000256" key="9">
    <source>
        <dbReference type="ARBA" id="ARBA00022989"/>
    </source>
</evidence>
<dbReference type="InterPro" id="IPR013013">
    <property type="entry name" value="PTS_EIIC_1"/>
</dbReference>
<feature type="transmembrane region" description="Helical" evidence="12">
    <location>
        <begin position="92"/>
        <end position="112"/>
    </location>
</feature>
<keyword evidence="3" id="KW-1003">Cell membrane</keyword>
<dbReference type="PANTHER" id="PTHR30009:SF20">
    <property type="entry name" value="PTS SYSTEM GLUCOSE-SPECIFIC EIICB COMPONENT-RELATED"/>
    <property type="match status" value="1"/>
</dbReference>
<dbReference type="EMBL" id="LJEB01000096">
    <property type="protein sequence ID" value="KPR53605.1"/>
    <property type="molecule type" value="Genomic_DNA"/>
</dbReference>
<proteinExistence type="predicted"/>
<dbReference type="InterPro" id="IPR018113">
    <property type="entry name" value="PTrfase_EIIB_Cys"/>
</dbReference>
<evidence type="ECO:0000256" key="2">
    <source>
        <dbReference type="ARBA" id="ARBA00022448"/>
    </source>
</evidence>
<evidence type="ECO:0000256" key="11">
    <source>
        <dbReference type="PROSITE-ProRule" id="PRU00421"/>
    </source>
</evidence>
<dbReference type="GO" id="GO:0016301">
    <property type="term" value="F:kinase activity"/>
    <property type="evidence" value="ECO:0007669"/>
    <property type="project" value="UniProtKB-KW"/>
</dbReference>
<reference evidence="17 18" key="2">
    <citation type="journal article" date="2017" name="PLoS ONE">
        <title>Genomic and phenotypic characterisation of fluoroquinolone resistance mechanisms in Enterobacteriaceae in Durban, South Africa.</title>
        <authorList>
            <person name="Osei Sekyere J."/>
            <person name="Amoako D.G."/>
        </authorList>
    </citation>
    <scope>NUCLEOTIDE SEQUENCE [LARGE SCALE GENOMIC DNA]</scope>
    <source>
        <strain evidence="17 18">ST62:944112508</strain>
    </source>
</reference>
<dbReference type="Gene3D" id="3.30.1360.60">
    <property type="entry name" value="Glucose permease domain IIB"/>
    <property type="match status" value="1"/>
</dbReference>
<evidence type="ECO:0000256" key="12">
    <source>
        <dbReference type="SAM" id="Phobius"/>
    </source>
</evidence>
<feature type="domain" description="PTS EIIB type-1" evidence="13">
    <location>
        <begin position="449"/>
        <end position="528"/>
    </location>
</feature>
<feature type="transmembrane region" description="Helical" evidence="12">
    <location>
        <begin position="362"/>
        <end position="381"/>
    </location>
</feature>
<dbReference type="InterPro" id="IPR050429">
    <property type="entry name" value="PTS_Glucose_EIICBA"/>
</dbReference>
<dbReference type="PANTHER" id="PTHR30009">
    <property type="entry name" value="CYTOCHROME C-TYPE SYNTHESIS PROTEIN AND PTS TRANSMEMBRANE COMPONENT"/>
    <property type="match status" value="1"/>
</dbReference>
<dbReference type="Pfam" id="PF02378">
    <property type="entry name" value="PTS_EIIC"/>
    <property type="match status" value="1"/>
</dbReference>
<evidence type="ECO:0000256" key="6">
    <source>
        <dbReference type="ARBA" id="ARBA00022683"/>
    </source>
</evidence>
<evidence type="ECO:0000256" key="1">
    <source>
        <dbReference type="ARBA" id="ARBA00004651"/>
    </source>
</evidence>
<evidence type="ECO:0000256" key="8">
    <source>
        <dbReference type="ARBA" id="ARBA00022777"/>
    </source>
</evidence>
<evidence type="ECO:0000256" key="4">
    <source>
        <dbReference type="ARBA" id="ARBA00022597"/>
    </source>
</evidence>
<comment type="subcellular location">
    <subcellularLocation>
        <location evidence="1">Cell membrane</location>
        <topology evidence="1">Multi-pass membrane protein</topology>
    </subcellularLocation>
</comment>
<keyword evidence="7 12" id="KW-0812">Transmembrane</keyword>
<keyword evidence="10 12" id="KW-0472">Membrane</keyword>
<evidence type="ECO:0000313" key="15">
    <source>
        <dbReference type="EMBL" id="HAT3900509.1"/>
    </source>
</evidence>
<dbReference type="AlphaFoldDB" id="A0A0P8K8E5"/>
<evidence type="ECO:0000313" key="18">
    <source>
        <dbReference type="Proteomes" id="UP000050520"/>
    </source>
</evidence>
<accession>A0A0P8K8E5</accession>
<feature type="transmembrane region" description="Helical" evidence="12">
    <location>
        <begin position="132"/>
        <end position="157"/>
    </location>
</feature>
<feature type="transmembrane region" description="Helical" evidence="12">
    <location>
        <begin position="203"/>
        <end position="225"/>
    </location>
</feature>
<dbReference type="SUPFAM" id="SSF55604">
    <property type="entry name" value="Glucose permease domain IIB"/>
    <property type="match status" value="1"/>
</dbReference>
<keyword evidence="9 12" id="KW-1133">Transmembrane helix</keyword>
<dbReference type="EMBL" id="DACSXJ010000165">
    <property type="protein sequence ID" value="HAT3901328.1"/>
    <property type="molecule type" value="Genomic_DNA"/>
</dbReference>
<protein>
    <submittedName>
        <fullName evidence="17">PTS glucose transporter subunit IIBC</fullName>
    </submittedName>
    <submittedName>
        <fullName evidence="16">PTS transporter subunit EIIC</fullName>
    </submittedName>
</protein>
<dbReference type="Proteomes" id="UP000855471">
    <property type="component" value="Unassembled WGS sequence"/>
</dbReference>
<evidence type="ECO:0000313" key="17">
    <source>
        <dbReference type="EMBL" id="KPR53605.1"/>
    </source>
</evidence>
<keyword evidence="4 17" id="KW-0762">Sugar transport</keyword>
<keyword evidence="5" id="KW-0808">Transferase</keyword>
<evidence type="ECO:0000256" key="10">
    <source>
        <dbReference type="ARBA" id="ARBA00023136"/>
    </source>
</evidence>
<evidence type="ECO:0000256" key="3">
    <source>
        <dbReference type="ARBA" id="ARBA00022475"/>
    </source>
</evidence>
<dbReference type="CDD" id="cd00212">
    <property type="entry name" value="PTS_IIB_glc"/>
    <property type="match status" value="1"/>
</dbReference>
<organism evidence="16">
    <name type="scientific">Citrobacter freundii</name>
    <dbReference type="NCBI Taxonomy" id="546"/>
    <lineage>
        <taxon>Bacteria</taxon>
        <taxon>Pseudomonadati</taxon>
        <taxon>Pseudomonadota</taxon>
        <taxon>Gammaproteobacteria</taxon>
        <taxon>Enterobacterales</taxon>
        <taxon>Enterobacteriaceae</taxon>
        <taxon>Citrobacter</taxon>
        <taxon>Citrobacter freundii complex</taxon>
    </lineage>
</organism>
<evidence type="ECO:0000256" key="5">
    <source>
        <dbReference type="ARBA" id="ARBA00022679"/>
    </source>
</evidence>
<comment type="caution">
    <text evidence="16">The sequence shown here is derived from an EMBL/GenBank/DDBJ whole genome shotgun (WGS) entry which is preliminary data.</text>
</comment>
<feature type="active site" description="Phosphocysteine intermediate; for EIIB activity" evidence="11">
    <location>
        <position position="471"/>
    </location>
</feature>
<sequence>MKQKKAWSFFQSLGKAFMYPIALLSVCGMMLGLGSGLASEEMAKLIPVLGYPVVKSFLDFIVSLGLFAFVNLPVLFAIATPLGLLKEKEDKAYGAFSGLVGFMAMHLGTNFYLKSHDLLVPTDQMSTHGQTIILGIQSYNTSVLGGIVAGLMVFAMYKRIVNLRIPESLGFYSGPRLVPIITLVVMSVFGIIIPFVWPPFFNMFMLIGHWISTSGPVGYFFYAVAERVTIPFGLNHLVTSVFRFTPIGGSAIINGEEYYGTLNMFMAYVKENAVIPLDLAGKMEQGKLMIQYGLAGAALAMYQTAHVQNRKAIKALLISAVLTVIIGGVSEPIEFLFLFVSPVLFVFHAFMNGFANMFLPYLGVKMGFTGDLIQFISFGVLRGARTGWPVAVCVEIAYFFIYYMVFKWAILKYNLMTVGREDSDMVPSATTADVITPTVQPVANRNTDASTAENMIAALGGKENITSLDNCVTRLRLTIKDIEAIDETAIKKQGGIAIVKLDKNTLQVIIGTKVIALRKDMDKCMGLC</sequence>
<feature type="transmembrane region" description="Helical" evidence="12">
    <location>
        <begin position="177"/>
        <end position="197"/>
    </location>
</feature>
<dbReference type="GO" id="GO:0008982">
    <property type="term" value="F:protein-N(PI)-phosphohistidine-sugar phosphotransferase activity"/>
    <property type="evidence" value="ECO:0007669"/>
    <property type="project" value="InterPro"/>
</dbReference>
<keyword evidence="2" id="KW-0813">Transport</keyword>
<feature type="transmembrane region" description="Helical" evidence="12">
    <location>
        <begin position="387"/>
        <end position="406"/>
    </location>
</feature>
<dbReference type="EMBL" id="DACSXJ010000060">
    <property type="protein sequence ID" value="HAT3900509.1"/>
    <property type="molecule type" value="Genomic_DNA"/>
</dbReference>
<evidence type="ECO:0000313" key="16">
    <source>
        <dbReference type="EMBL" id="HAT3901328.1"/>
    </source>
</evidence>
<feature type="domain" description="PTS EIIC type-1" evidence="14">
    <location>
        <begin position="4"/>
        <end position="422"/>
    </location>
</feature>
<evidence type="ECO:0000259" key="14">
    <source>
        <dbReference type="PROSITE" id="PS51103"/>
    </source>
</evidence>
<evidence type="ECO:0000256" key="7">
    <source>
        <dbReference type="ARBA" id="ARBA00022692"/>
    </source>
</evidence>
<evidence type="ECO:0000259" key="13">
    <source>
        <dbReference type="PROSITE" id="PS51098"/>
    </source>
</evidence>
<name>A0A0P8K8E5_CITFR</name>